<dbReference type="EMBL" id="AP028947">
    <property type="protein sequence ID" value="BET26643.1"/>
    <property type="molecule type" value="Genomic_DNA"/>
</dbReference>
<dbReference type="SUPFAM" id="SSF54534">
    <property type="entry name" value="FKBP-like"/>
    <property type="match status" value="1"/>
</dbReference>
<comment type="similarity">
    <text evidence="2 7">Belongs to the FKBP-type PPIase family.</text>
</comment>
<dbReference type="InterPro" id="IPR046357">
    <property type="entry name" value="PPIase_dom_sf"/>
</dbReference>
<protein>
    <recommendedName>
        <fullName evidence="7">Peptidyl-prolyl cis-trans isomerase</fullName>
        <ecNumber evidence="7">5.2.1.8</ecNumber>
    </recommendedName>
</protein>
<evidence type="ECO:0000313" key="11">
    <source>
        <dbReference type="Proteomes" id="UP001329151"/>
    </source>
</evidence>
<dbReference type="PROSITE" id="PS50059">
    <property type="entry name" value="FKBP_PPIASE"/>
    <property type="match status" value="1"/>
</dbReference>
<evidence type="ECO:0000256" key="4">
    <source>
        <dbReference type="ARBA" id="ARBA00023235"/>
    </source>
</evidence>
<evidence type="ECO:0000256" key="3">
    <source>
        <dbReference type="ARBA" id="ARBA00023110"/>
    </source>
</evidence>
<keyword evidence="11" id="KW-1185">Reference proteome</keyword>
<dbReference type="PANTHER" id="PTHR10516">
    <property type="entry name" value="PEPTIDYL-PROLYL CIS-TRANS ISOMERASE"/>
    <property type="match status" value="1"/>
</dbReference>
<organism evidence="10 11">
    <name type="scientific">Limnobacter thiooxidans</name>
    <dbReference type="NCBI Taxonomy" id="131080"/>
    <lineage>
        <taxon>Bacteria</taxon>
        <taxon>Pseudomonadati</taxon>
        <taxon>Pseudomonadota</taxon>
        <taxon>Betaproteobacteria</taxon>
        <taxon>Burkholderiales</taxon>
        <taxon>Burkholderiaceae</taxon>
        <taxon>Limnobacter</taxon>
    </lineage>
</organism>
<evidence type="ECO:0000256" key="6">
    <source>
        <dbReference type="PROSITE-ProRule" id="PRU00277"/>
    </source>
</evidence>
<evidence type="ECO:0000313" key="10">
    <source>
        <dbReference type="EMBL" id="BET26643.1"/>
    </source>
</evidence>
<evidence type="ECO:0000256" key="8">
    <source>
        <dbReference type="SAM" id="SignalP"/>
    </source>
</evidence>
<dbReference type="RefSeq" id="WP_130555900.1">
    <property type="nucleotide sequence ID" value="NZ_AP028947.1"/>
</dbReference>
<dbReference type="Proteomes" id="UP001329151">
    <property type="component" value="Chromosome"/>
</dbReference>
<dbReference type="EC" id="5.2.1.8" evidence="7"/>
<dbReference type="KEGG" id="lto:RGQ30_21440"/>
<keyword evidence="4 6" id="KW-0413">Isomerase</keyword>
<evidence type="ECO:0000256" key="7">
    <source>
        <dbReference type="RuleBase" id="RU003915"/>
    </source>
</evidence>
<evidence type="ECO:0000256" key="1">
    <source>
        <dbReference type="ARBA" id="ARBA00000971"/>
    </source>
</evidence>
<feature type="domain" description="PPIase FKBP-type" evidence="9">
    <location>
        <begin position="51"/>
        <end position="137"/>
    </location>
</feature>
<evidence type="ECO:0000259" key="9">
    <source>
        <dbReference type="PROSITE" id="PS50059"/>
    </source>
</evidence>
<comment type="function">
    <text evidence="5">PPIases accelerate the folding of proteins.</text>
</comment>
<keyword evidence="8" id="KW-0732">Signal</keyword>
<sequence length="138" mass="14199">MKKFLFGAAVSVLTLTSLAPIGAAAEEIKLPSGVVVAIEGKSTGAQKPKSNSVVTVHYEGSLTNGTVFDSSYKRGASATFPLSGVIPCWTQGVATMSVGDKAVLTCPADTAYGARGVPGTIPPNSVLKFKVELLEIKK</sequence>
<proteinExistence type="inferred from homology"/>
<accession>A0AA86J095</accession>
<dbReference type="Gene3D" id="3.10.50.40">
    <property type="match status" value="1"/>
</dbReference>
<dbReference type="FunFam" id="3.10.50.40:FF:000006">
    <property type="entry name" value="Peptidyl-prolyl cis-trans isomerase"/>
    <property type="match status" value="1"/>
</dbReference>
<dbReference type="AlphaFoldDB" id="A0AA86J095"/>
<dbReference type="InterPro" id="IPR001179">
    <property type="entry name" value="PPIase_FKBP_dom"/>
</dbReference>
<keyword evidence="3 6" id="KW-0697">Rotamase</keyword>
<feature type="signal peptide" evidence="8">
    <location>
        <begin position="1"/>
        <end position="19"/>
    </location>
</feature>
<dbReference type="PANTHER" id="PTHR10516:SF443">
    <property type="entry name" value="FK506-BINDING PROTEIN 59-RELATED"/>
    <property type="match status" value="1"/>
</dbReference>
<reference evidence="10 11" key="1">
    <citation type="submission" date="2023-10" db="EMBL/GenBank/DDBJ databases">
        <title>Complete Genome Sequence of Limnobacter thiooxidans CS-K2T, Isolated from freshwater lake sediments in Bavaria, Germany.</title>
        <authorList>
            <person name="Naruki M."/>
            <person name="Watanabe A."/>
            <person name="Warashina T."/>
            <person name="Morita T."/>
            <person name="Arakawa K."/>
        </authorList>
    </citation>
    <scope>NUCLEOTIDE SEQUENCE [LARGE SCALE GENOMIC DNA]</scope>
    <source>
        <strain evidence="10 11">CS-K2</strain>
    </source>
</reference>
<dbReference type="Pfam" id="PF00254">
    <property type="entry name" value="FKBP_C"/>
    <property type="match status" value="1"/>
</dbReference>
<evidence type="ECO:0000256" key="5">
    <source>
        <dbReference type="ARBA" id="ARBA00056164"/>
    </source>
</evidence>
<comment type="catalytic activity">
    <reaction evidence="1 6 7">
        <text>[protein]-peptidylproline (omega=180) = [protein]-peptidylproline (omega=0)</text>
        <dbReference type="Rhea" id="RHEA:16237"/>
        <dbReference type="Rhea" id="RHEA-COMP:10747"/>
        <dbReference type="Rhea" id="RHEA-COMP:10748"/>
        <dbReference type="ChEBI" id="CHEBI:83833"/>
        <dbReference type="ChEBI" id="CHEBI:83834"/>
        <dbReference type="EC" id="5.2.1.8"/>
    </reaction>
</comment>
<dbReference type="GO" id="GO:0003755">
    <property type="term" value="F:peptidyl-prolyl cis-trans isomerase activity"/>
    <property type="evidence" value="ECO:0007669"/>
    <property type="project" value="UniProtKB-UniRule"/>
</dbReference>
<gene>
    <name evidence="10" type="ORF">RGQ30_21440</name>
</gene>
<evidence type="ECO:0000256" key="2">
    <source>
        <dbReference type="ARBA" id="ARBA00006577"/>
    </source>
</evidence>
<name>A0AA86J095_9BURK</name>
<dbReference type="InterPro" id="IPR050689">
    <property type="entry name" value="FKBP-type_PPIase"/>
</dbReference>
<feature type="chain" id="PRO_5046292785" description="Peptidyl-prolyl cis-trans isomerase" evidence="8">
    <location>
        <begin position="20"/>
        <end position="138"/>
    </location>
</feature>